<organism evidence="2 3">
    <name type="scientific">Discina gigas</name>
    <dbReference type="NCBI Taxonomy" id="1032678"/>
    <lineage>
        <taxon>Eukaryota</taxon>
        <taxon>Fungi</taxon>
        <taxon>Dikarya</taxon>
        <taxon>Ascomycota</taxon>
        <taxon>Pezizomycotina</taxon>
        <taxon>Pezizomycetes</taxon>
        <taxon>Pezizales</taxon>
        <taxon>Discinaceae</taxon>
        <taxon>Discina</taxon>
    </lineage>
</organism>
<evidence type="ECO:0000256" key="1">
    <source>
        <dbReference type="SAM" id="MobiDB-lite"/>
    </source>
</evidence>
<comment type="caution">
    <text evidence="2">The sequence shown here is derived from an EMBL/GenBank/DDBJ whole genome shotgun (WGS) entry which is preliminary data.</text>
</comment>
<keyword evidence="3" id="KW-1185">Reference proteome</keyword>
<accession>A0ABR3GJS4</accession>
<reference evidence="2 3" key="1">
    <citation type="submission" date="2024-02" db="EMBL/GenBank/DDBJ databases">
        <title>Discinaceae phylogenomics.</title>
        <authorList>
            <person name="Dirks A.C."/>
            <person name="James T.Y."/>
        </authorList>
    </citation>
    <scope>NUCLEOTIDE SEQUENCE [LARGE SCALE GENOMIC DNA]</scope>
    <source>
        <strain evidence="2 3">ACD0624</strain>
    </source>
</reference>
<gene>
    <name evidence="2" type="ORF">Q9L58_004844</name>
</gene>
<evidence type="ECO:0000313" key="3">
    <source>
        <dbReference type="Proteomes" id="UP001447188"/>
    </source>
</evidence>
<evidence type="ECO:0000313" key="2">
    <source>
        <dbReference type="EMBL" id="KAL0636170.1"/>
    </source>
</evidence>
<dbReference type="Proteomes" id="UP001447188">
    <property type="component" value="Unassembled WGS sequence"/>
</dbReference>
<protein>
    <submittedName>
        <fullName evidence="2">Uncharacterized protein</fullName>
    </submittedName>
</protein>
<dbReference type="EMBL" id="JBBBZM010000055">
    <property type="protein sequence ID" value="KAL0636170.1"/>
    <property type="molecule type" value="Genomic_DNA"/>
</dbReference>
<proteinExistence type="predicted"/>
<feature type="region of interest" description="Disordered" evidence="1">
    <location>
        <begin position="1"/>
        <end position="37"/>
    </location>
</feature>
<sequence>MSPLSNINKETGLDGRSLLPQSQTARKPKSKTARVKSTLKTMIHPVRSRREKKARKKELRAREEAERIANINDFLECGRVYYETQLEEKIVCDPFANPRLQKI</sequence>
<name>A0ABR3GJS4_9PEZI</name>